<name>A0A7J7R4G9_MYOMY</name>
<evidence type="ECO:0000259" key="3">
    <source>
        <dbReference type="PROSITE" id="PS50157"/>
    </source>
</evidence>
<dbReference type="Proteomes" id="UP000527355">
    <property type="component" value="Unassembled WGS sequence"/>
</dbReference>
<keyword evidence="1" id="KW-0479">Metal-binding</keyword>
<sequence>MAALHLSTAPPLMGPGLSARSRPQGRCLMGQKWTGPEPGQACNLVGEPVESHDKPKEQRGPRPVKLTNRESNQESWGSLRLESSLVHDHRPHKCNICEQSFEQRSYLNNHKHVHR</sequence>
<dbReference type="InterPro" id="IPR036236">
    <property type="entry name" value="Znf_C2H2_sf"/>
</dbReference>
<dbReference type="PROSITE" id="PS50157">
    <property type="entry name" value="ZINC_FINGER_C2H2_2"/>
    <property type="match status" value="1"/>
</dbReference>
<dbReference type="SUPFAM" id="SSF57667">
    <property type="entry name" value="beta-beta-alpha zinc fingers"/>
    <property type="match status" value="1"/>
</dbReference>
<dbReference type="PROSITE" id="PS00028">
    <property type="entry name" value="ZINC_FINGER_C2H2_1"/>
    <property type="match status" value="1"/>
</dbReference>
<evidence type="ECO:0000256" key="1">
    <source>
        <dbReference type="PROSITE-ProRule" id="PRU00042"/>
    </source>
</evidence>
<dbReference type="EMBL" id="JABWUV010000038">
    <property type="protein sequence ID" value="KAF6270927.1"/>
    <property type="molecule type" value="Genomic_DNA"/>
</dbReference>
<feature type="region of interest" description="Disordered" evidence="2">
    <location>
        <begin position="45"/>
        <end position="76"/>
    </location>
</feature>
<dbReference type="GO" id="GO:0008270">
    <property type="term" value="F:zinc ion binding"/>
    <property type="evidence" value="ECO:0007669"/>
    <property type="project" value="UniProtKB-KW"/>
</dbReference>
<protein>
    <submittedName>
        <fullName evidence="4">Zinc finger protein 34</fullName>
    </submittedName>
</protein>
<dbReference type="Gene3D" id="3.30.160.60">
    <property type="entry name" value="Classic Zinc Finger"/>
    <property type="match status" value="1"/>
</dbReference>
<dbReference type="FunFam" id="3.30.160.60:FF:002214">
    <property type="entry name" value="zinc finger protein 34 isoform X2"/>
    <property type="match status" value="1"/>
</dbReference>
<evidence type="ECO:0000313" key="4">
    <source>
        <dbReference type="EMBL" id="KAF6270927.1"/>
    </source>
</evidence>
<gene>
    <name evidence="4" type="ORF">mMyoMyo1_020997</name>
</gene>
<feature type="region of interest" description="Disordered" evidence="2">
    <location>
        <begin position="1"/>
        <end position="24"/>
    </location>
</feature>
<reference evidence="4 5" key="1">
    <citation type="journal article" date="2020" name="Nature">
        <title>Six reference-quality genomes reveal evolution of bat adaptations.</title>
        <authorList>
            <person name="Jebb D."/>
            <person name="Huang Z."/>
            <person name="Pippel M."/>
            <person name="Hughes G.M."/>
            <person name="Lavrichenko K."/>
            <person name="Devanna P."/>
            <person name="Winkler S."/>
            <person name="Jermiin L.S."/>
            <person name="Skirmuntt E.C."/>
            <person name="Katzourakis A."/>
            <person name="Burkitt-Gray L."/>
            <person name="Ray D.A."/>
            <person name="Sullivan K.A.M."/>
            <person name="Roscito J.G."/>
            <person name="Kirilenko B.M."/>
            <person name="Davalos L.M."/>
            <person name="Corthals A.P."/>
            <person name="Power M.L."/>
            <person name="Jones G."/>
            <person name="Ransome R.D."/>
            <person name="Dechmann D.K.N."/>
            <person name="Locatelli A.G."/>
            <person name="Puechmaille S.J."/>
            <person name="Fedrigo O."/>
            <person name="Jarvis E.D."/>
            <person name="Hiller M."/>
            <person name="Vernes S.C."/>
            <person name="Myers E.W."/>
            <person name="Teeling E.C."/>
        </authorList>
    </citation>
    <scope>NUCLEOTIDE SEQUENCE [LARGE SCALE GENOMIC DNA]</scope>
    <source>
        <strain evidence="4">MMyoMyo1</strain>
        <tissue evidence="4">Flight muscle</tissue>
    </source>
</reference>
<accession>A0A7J7R4G9</accession>
<organism evidence="4 5">
    <name type="scientific">Myotis myotis</name>
    <name type="common">Greater mouse-eared bat</name>
    <name type="synonym">Vespertilio myotis</name>
    <dbReference type="NCBI Taxonomy" id="51298"/>
    <lineage>
        <taxon>Eukaryota</taxon>
        <taxon>Metazoa</taxon>
        <taxon>Chordata</taxon>
        <taxon>Craniata</taxon>
        <taxon>Vertebrata</taxon>
        <taxon>Euteleostomi</taxon>
        <taxon>Mammalia</taxon>
        <taxon>Eutheria</taxon>
        <taxon>Laurasiatheria</taxon>
        <taxon>Chiroptera</taxon>
        <taxon>Yangochiroptera</taxon>
        <taxon>Vespertilionidae</taxon>
        <taxon>Myotis</taxon>
    </lineage>
</organism>
<feature type="domain" description="C2H2-type" evidence="3">
    <location>
        <begin position="92"/>
        <end position="115"/>
    </location>
</feature>
<evidence type="ECO:0000256" key="2">
    <source>
        <dbReference type="SAM" id="MobiDB-lite"/>
    </source>
</evidence>
<dbReference type="AlphaFoldDB" id="A0A7J7R4G9"/>
<keyword evidence="1" id="KW-0863">Zinc-finger</keyword>
<keyword evidence="5" id="KW-1185">Reference proteome</keyword>
<feature type="compositionally biased region" description="Basic and acidic residues" evidence="2">
    <location>
        <begin position="49"/>
        <end position="60"/>
    </location>
</feature>
<dbReference type="InterPro" id="IPR013087">
    <property type="entry name" value="Znf_C2H2_type"/>
</dbReference>
<evidence type="ECO:0000313" key="5">
    <source>
        <dbReference type="Proteomes" id="UP000527355"/>
    </source>
</evidence>
<keyword evidence="1" id="KW-0862">Zinc</keyword>
<proteinExistence type="predicted"/>
<comment type="caution">
    <text evidence="4">The sequence shown here is derived from an EMBL/GenBank/DDBJ whole genome shotgun (WGS) entry which is preliminary data.</text>
</comment>